<keyword evidence="6" id="KW-1185">Reference proteome</keyword>
<sequence>MEDGDLDLGDFNQDVDEMLSSCSMGGFFNDVSRDTQACTHTHTCNPPGPDLANTHTHTCFHVHTNILPTPDSAGVRDVKKRSVGNREAVRKYREKKKARTASLEDENRDLREENRVLSKKVQYLASLEAENTRLKCMLLDFKGRIDGEIGSFPYQRQQQIKGSSGNSNPLTLLNNANFNGNSCIMSCGNAQGLFPNVCELGTATPCLRPSTSSMENNGAACKSIQTSTKET</sequence>
<protein>
    <submittedName>
        <fullName evidence="5">Basic-leucine zipper (BZIP) transcription factor family</fullName>
    </submittedName>
</protein>
<keyword evidence="3" id="KW-0175">Coiled coil</keyword>
<reference evidence="6" key="1">
    <citation type="journal article" date="2016" name="Nature">
        <title>The genome of the seagrass Zostera marina reveals angiosperm adaptation to the sea.</title>
        <authorList>
            <person name="Olsen J.L."/>
            <person name="Rouze P."/>
            <person name="Verhelst B."/>
            <person name="Lin Y.-C."/>
            <person name="Bayer T."/>
            <person name="Collen J."/>
            <person name="Dattolo E."/>
            <person name="De Paoli E."/>
            <person name="Dittami S."/>
            <person name="Maumus F."/>
            <person name="Michel G."/>
            <person name="Kersting A."/>
            <person name="Lauritano C."/>
            <person name="Lohaus R."/>
            <person name="Toepel M."/>
            <person name="Tonon T."/>
            <person name="Vanneste K."/>
            <person name="Amirebrahimi M."/>
            <person name="Brakel J."/>
            <person name="Bostroem C."/>
            <person name="Chovatia M."/>
            <person name="Grimwood J."/>
            <person name="Jenkins J.W."/>
            <person name="Jueterbock A."/>
            <person name="Mraz A."/>
            <person name="Stam W.T."/>
            <person name="Tice H."/>
            <person name="Bornberg-Bauer E."/>
            <person name="Green P.J."/>
            <person name="Pearson G.A."/>
            <person name="Procaccini G."/>
            <person name="Duarte C.M."/>
            <person name="Schmutz J."/>
            <person name="Reusch T.B.H."/>
            <person name="Van de Peer Y."/>
        </authorList>
    </citation>
    <scope>NUCLEOTIDE SEQUENCE [LARGE SCALE GENOMIC DNA]</scope>
    <source>
        <strain evidence="6">cv. Finnish</strain>
    </source>
</reference>
<dbReference type="SUPFAM" id="SSF57959">
    <property type="entry name" value="Leucine zipper domain"/>
    <property type="match status" value="1"/>
</dbReference>
<evidence type="ECO:0000256" key="3">
    <source>
        <dbReference type="SAM" id="Coils"/>
    </source>
</evidence>
<gene>
    <name evidence="5" type="ORF">ZOSMA_34G00650</name>
</gene>
<comment type="caution">
    <text evidence="5">The sequence shown here is derived from an EMBL/GenBank/DDBJ whole genome shotgun (WGS) entry which is preliminary data.</text>
</comment>
<name>A0A0K9P6Y4_ZOSMR</name>
<dbReference type="InterPro" id="IPR004827">
    <property type="entry name" value="bZIP"/>
</dbReference>
<evidence type="ECO:0000256" key="1">
    <source>
        <dbReference type="ARBA" id="ARBA00023015"/>
    </source>
</evidence>
<feature type="coiled-coil region" evidence="3">
    <location>
        <begin position="93"/>
        <end position="120"/>
    </location>
</feature>
<dbReference type="OrthoDB" id="1918304at2759"/>
<dbReference type="CDD" id="cd14686">
    <property type="entry name" value="bZIP"/>
    <property type="match status" value="1"/>
</dbReference>
<dbReference type="GO" id="GO:0006357">
    <property type="term" value="P:regulation of transcription by RNA polymerase II"/>
    <property type="evidence" value="ECO:0000318"/>
    <property type="project" value="GO_Central"/>
</dbReference>
<evidence type="ECO:0000256" key="2">
    <source>
        <dbReference type="ARBA" id="ARBA00023163"/>
    </source>
</evidence>
<dbReference type="PANTHER" id="PTHR23334:SF49">
    <property type="entry name" value="BASIC LEUCINE ZIPPER 23"/>
    <property type="match status" value="1"/>
</dbReference>
<feature type="domain" description="BZIP" evidence="4">
    <location>
        <begin position="79"/>
        <end position="124"/>
    </location>
</feature>
<dbReference type="GO" id="GO:0000978">
    <property type="term" value="F:RNA polymerase II cis-regulatory region sequence-specific DNA binding"/>
    <property type="evidence" value="ECO:0000318"/>
    <property type="project" value="GO_Central"/>
</dbReference>
<dbReference type="Proteomes" id="UP000036987">
    <property type="component" value="Unassembled WGS sequence"/>
</dbReference>
<keyword evidence="2" id="KW-0804">Transcription</keyword>
<evidence type="ECO:0000313" key="5">
    <source>
        <dbReference type="EMBL" id="KMZ64786.1"/>
    </source>
</evidence>
<dbReference type="Gene3D" id="1.20.5.170">
    <property type="match status" value="1"/>
</dbReference>
<accession>A0A0K9P6Y4</accession>
<dbReference type="OMA" id="PDLANTH"/>
<dbReference type="InterPro" id="IPR046347">
    <property type="entry name" value="bZIP_sf"/>
</dbReference>
<dbReference type="GO" id="GO:0000981">
    <property type="term" value="F:DNA-binding transcription factor activity, RNA polymerase II-specific"/>
    <property type="evidence" value="ECO:0000318"/>
    <property type="project" value="GO_Central"/>
</dbReference>
<proteinExistence type="predicted"/>
<dbReference type="PANTHER" id="PTHR23334">
    <property type="entry name" value="CCAAT/ENHANCER BINDING PROTEIN"/>
    <property type="match status" value="1"/>
</dbReference>
<dbReference type="AlphaFoldDB" id="A0A0K9P6Y4"/>
<dbReference type="PROSITE" id="PS50217">
    <property type="entry name" value="BZIP"/>
    <property type="match status" value="1"/>
</dbReference>
<dbReference type="GO" id="GO:0006351">
    <property type="term" value="P:DNA-templated transcription"/>
    <property type="evidence" value="ECO:0007669"/>
    <property type="project" value="InterPro"/>
</dbReference>
<keyword evidence="1" id="KW-0805">Transcription regulation</keyword>
<dbReference type="Pfam" id="PF07716">
    <property type="entry name" value="bZIP_2"/>
    <property type="match status" value="1"/>
</dbReference>
<organism evidence="5 6">
    <name type="scientific">Zostera marina</name>
    <name type="common">Eelgrass</name>
    <dbReference type="NCBI Taxonomy" id="29655"/>
    <lineage>
        <taxon>Eukaryota</taxon>
        <taxon>Viridiplantae</taxon>
        <taxon>Streptophyta</taxon>
        <taxon>Embryophyta</taxon>
        <taxon>Tracheophyta</taxon>
        <taxon>Spermatophyta</taxon>
        <taxon>Magnoliopsida</taxon>
        <taxon>Liliopsida</taxon>
        <taxon>Zosteraceae</taxon>
        <taxon>Zostera</taxon>
    </lineage>
</organism>
<evidence type="ECO:0000313" key="6">
    <source>
        <dbReference type="Proteomes" id="UP000036987"/>
    </source>
</evidence>
<evidence type="ECO:0000259" key="4">
    <source>
        <dbReference type="PROSITE" id="PS50217"/>
    </source>
</evidence>
<dbReference type="EMBL" id="LFYR01001099">
    <property type="protein sequence ID" value="KMZ64786.1"/>
    <property type="molecule type" value="Genomic_DNA"/>
</dbReference>
<dbReference type="InterPro" id="IPR031106">
    <property type="entry name" value="C/EBP"/>
</dbReference>
<dbReference type="SMART" id="SM00338">
    <property type="entry name" value="BRLZ"/>
    <property type="match status" value="1"/>
</dbReference>